<dbReference type="Pfam" id="PF14223">
    <property type="entry name" value="Retrotran_gag_2"/>
    <property type="match status" value="1"/>
</dbReference>
<sequence length="233" mass="26679">EASRNRPRKRQLLSSGILHENDAGPESRLDHIRVVKQEHQVTDERRVRDEKAFAIIAQGVKDEHQSKLCHATSKRHEFKMDTGSSMANHLDRFGELVVSMEAVGDPLDQERQMILGSMSAKYETIVTVIENTRDVTLAEVKKKSLTKYVKLQTSESTEGAFKARRHGRRQIDRRAPNKQRGKTKQPKTACAFCKIPGHSEEECRKKKKQQGGETLFVARAHRERNNSWGEKVR</sequence>
<dbReference type="GO" id="GO:0003676">
    <property type="term" value="F:nucleic acid binding"/>
    <property type="evidence" value="ECO:0007669"/>
    <property type="project" value="InterPro"/>
</dbReference>
<evidence type="ECO:0000313" key="3">
    <source>
        <dbReference type="Proteomes" id="UP001146120"/>
    </source>
</evidence>
<comment type="caution">
    <text evidence="2">The sequence shown here is derived from an EMBL/GenBank/DDBJ whole genome shotgun (WGS) entry which is preliminary data.</text>
</comment>
<proteinExistence type="predicted"/>
<protein>
    <recommendedName>
        <fullName evidence="4">Polyprotein</fullName>
    </recommendedName>
</protein>
<accession>A0AAV2YHE2</accession>
<name>A0AAV2YHE2_9STRA</name>
<evidence type="ECO:0008006" key="4">
    <source>
        <dbReference type="Google" id="ProtNLM"/>
    </source>
</evidence>
<feature type="non-terminal residue" evidence="2">
    <location>
        <position position="1"/>
    </location>
</feature>
<feature type="compositionally biased region" description="Basic residues" evidence="1">
    <location>
        <begin position="1"/>
        <end position="11"/>
    </location>
</feature>
<reference evidence="2" key="2">
    <citation type="journal article" date="2023" name="Microbiol Resour">
        <title>Decontamination and Annotation of the Draft Genome Sequence of the Oomycete Lagenidium giganteum ARSEF 373.</title>
        <authorList>
            <person name="Morgan W.R."/>
            <person name="Tartar A."/>
        </authorList>
    </citation>
    <scope>NUCLEOTIDE SEQUENCE</scope>
    <source>
        <strain evidence="2">ARSEF 373</strain>
    </source>
</reference>
<evidence type="ECO:0000256" key="1">
    <source>
        <dbReference type="SAM" id="MobiDB-lite"/>
    </source>
</evidence>
<feature type="region of interest" description="Disordered" evidence="1">
    <location>
        <begin position="157"/>
        <end position="233"/>
    </location>
</feature>
<dbReference type="Proteomes" id="UP001146120">
    <property type="component" value="Unassembled WGS sequence"/>
</dbReference>
<feature type="region of interest" description="Disordered" evidence="1">
    <location>
        <begin position="1"/>
        <end position="25"/>
    </location>
</feature>
<dbReference type="GO" id="GO:0008270">
    <property type="term" value="F:zinc ion binding"/>
    <property type="evidence" value="ECO:0007669"/>
    <property type="project" value="InterPro"/>
</dbReference>
<gene>
    <name evidence="2" type="ORF">N0F65_000157</name>
</gene>
<dbReference type="InterPro" id="IPR036875">
    <property type="entry name" value="Znf_CCHC_sf"/>
</dbReference>
<dbReference type="EMBL" id="DAKRPA010000309">
    <property type="protein sequence ID" value="DAZ93541.1"/>
    <property type="molecule type" value="Genomic_DNA"/>
</dbReference>
<dbReference type="SUPFAM" id="SSF57756">
    <property type="entry name" value="Retrovirus zinc finger-like domains"/>
    <property type="match status" value="1"/>
</dbReference>
<dbReference type="AlphaFoldDB" id="A0AAV2YHE2"/>
<keyword evidence="3" id="KW-1185">Reference proteome</keyword>
<evidence type="ECO:0000313" key="2">
    <source>
        <dbReference type="EMBL" id="DAZ93541.1"/>
    </source>
</evidence>
<feature type="compositionally biased region" description="Basic residues" evidence="1">
    <location>
        <begin position="176"/>
        <end position="185"/>
    </location>
</feature>
<organism evidence="2 3">
    <name type="scientific">Lagenidium giganteum</name>
    <dbReference type="NCBI Taxonomy" id="4803"/>
    <lineage>
        <taxon>Eukaryota</taxon>
        <taxon>Sar</taxon>
        <taxon>Stramenopiles</taxon>
        <taxon>Oomycota</taxon>
        <taxon>Peronosporomycetes</taxon>
        <taxon>Pythiales</taxon>
        <taxon>Pythiaceae</taxon>
    </lineage>
</organism>
<reference evidence="2" key="1">
    <citation type="submission" date="2022-11" db="EMBL/GenBank/DDBJ databases">
        <authorList>
            <person name="Morgan W.R."/>
            <person name="Tartar A."/>
        </authorList>
    </citation>
    <scope>NUCLEOTIDE SEQUENCE</scope>
    <source>
        <strain evidence="2">ARSEF 373</strain>
    </source>
</reference>